<gene>
    <name evidence="1" type="ORF">SDJN03_11648</name>
</gene>
<organism evidence="1 2">
    <name type="scientific">Cucurbita argyrosperma subsp. sororia</name>
    <dbReference type="NCBI Taxonomy" id="37648"/>
    <lineage>
        <taxon>Eukaryota</taxon>
        <taxon>Viridiplantae</taxon>
        <taxon>Streptophyta</taxon>
        <taxon>Embryophyta</taxon>
        <taxon>Tracheophyta</taxon>
        <taxon>Spermatophyta</taxon>
        <taxon>Magnoliopsida</taxon>
        <taxon>eudicotyledons</taxon>
        <taxon>Gunneridae</taxon>
        <taxon>Pentapetalae</taxon>
        <taxon>rosids</taxon>
        <taxon>fabids</taxon>
        <taxon>Cucurbitales</taxon>
        <taxon>Cucurbitaceae</taxon>
        <taxon>Cucurbiteae</taxon>
        <taxon>Cucurbita</taxon>
    </lineage>
</organism>
<accession>A0AAV6NCF8</accession>
<dbReference type="Proteomes" id="UP000685013">
    <property type="component" value="Chromosome 7"/>
</dbReference>
<dbReference type="PANTHER" id="PTHR10925">
    <property type="entry name" value="N-ACETYLTRANSFERASE 10"/>
    <property type="match status" value="1"/>
</dbReference>
<dbReference type="GO" id="GO:1904812">
    <property type="term" value="P:rRNA acetylation involved in maturation of SSU-rRNA"/>
    <property type="evidence" value="ECO:0007669"/>
    <property type="project" value="TreeGrafter"/>
</dbReference>
<dbReference type="GO" id="GO:0000049">
    <property type="term" value="F:tRNA binding"/>
    <property type="evidence" value="ECO:0007669"/>
    <property type="project" value="TreeGrafter"/>
</dbReference>
<proteinExistence type="predicted"/>
<dbReference type="GO" id="GO:0030686">
    <property type="term" value="C:90S preribosome"/>
    <property type="evidence" value="ECO:0007669"/>
    <property type="project" value="TreeGrafter"/>
</dbReference>
<dbReference type="InterPro" id="IPR032672">
    <property type="entry name" value="TmcA/NAT10/Kre33"/>
</dbReference>
<sequence length="71" mass="8598">MRKKVDERIRTLIENGVKSRYRSMFVIIGDKSRDQIVNLHYMLSKATIKSRPNVLWCYRDKLELSRLVSRW</sequence>
<reference evidence="1 2" key="1">
    <citation type="journal article" date="2021" name="Hortic Res">
        <title>The domestication of Cucurbita argyrosperma as revealed by the genome of its wild relative.</title>
        <authorList>
            <person name="Barrera-Redondo J."/>
            <person name="Sanchez-de la Vega G."/>
            <person name="Aguirre-Liguori J.A."/>
            <person name="Castellanos-Morales G."/>
            <person name="Gutierrez-Guerrero Y.T."/>
            <person name="Aguirre-Dugua X."/>
            <person name="Aguirre-Planter E."/>
            <person name="Tenaillon M.I."/>
            <person name="Lira-Saade R."/>
            <person name="Eguiarte L.E."/>
        </authorList>
    </citation>
    <scope>NUCLEOTIDE SEQUENCE [LARGE SCALE GENOMIC DNA]</scope>
    <source>
        <strain evidence="1">JBR-2021</strain>
    </source>
</reference>
<dbReference type="PANTHER" id="PTHR10925:SF5">
    <property type="entry name" value="RNA CYTIDINE ACETYLTRANSFERASE"/>
    <property type="match status" value="1"/>
</dbReference>
<dbReference type="GO" id="GO:1990883">
    <property type="term" value="F:18S rRNA cytidine N-acetyltransferase activity"/>
    <property type="evidence" value="ECO:0007669"/>
    <property type="project" value="TreeGrafter"/>
</dbReference>
<evidence type="ECO:0000313" key="2">
    <source>
        <dbReference type="Proteomes" id="UP000685013"/>
    </source>
</evidence>
<protein>
    <submittedName>
        <fullName evidence="1">RNA cytidine acetyltransferase 2</fullName>
    </submittedName>
</protein>
<dbReference type="AlphaFoldDB" id="A0AAV6NCF8"/>
<dbReference type="EMBL" id="JAGKQH010000007">
    <property type="protein sequence ID" value="KAG6595095.1"/>
    <property type="molecule type" value="Genomic_DNA"/>
</dbReference>
<dbReference type="GO" id="GO:0005730">
    <property type="term" value="C:nucleolus"/>
    <property type="evidence" value="ECO:0007669"/>
    <property type="project" value="TreeGrafter"/>
</dbReference>
<keyword evidence="2" id="KW-1185">Reference proteome</keyword>
<evidence type="ECO:0000313" key="1">
    <source>
        <dbReference type="EMBL" id="KAG6595095.1"/>
    </source>
</evidence>
<name>A0AAV6NCF8_9ROSI</name>
<comment type="caution">
    <text evidence="1">The sequence shown here is derived from an EMBL/GenBank/DDBJ whole genome shotgun (WGS) entry which is preliminary data.</text>
</comment>
<feature type="non-terminal residue" evidence="1">
    <location>
        <position position="1"/>
    </location>
</feature>